<dbReference type="AlphaFoldDB" id="A0AAW0YU22"/>
<accession>A0AAW0YU22</accession>
<protein>
    <recommendedName>
        <fullName evidence="4">F-box domain-containing protein</fullName>
    </recommendedName>
</protein>
<evidence type="ECO:0000313" key="3">
    <source>
        <dbReference type="Proteomes" id="UP001388673"/>
    </source>
</evidence>
<dbReference type="RefSeq" id="XP_066799828.1">
    <property type="nucleotide sequence ID" value="XM_066949534.1"/>
</dbReference>
<feature type="region of interest" description="Disordered" evidence="1">
    <location>
        <begin position="372"/>
        <end position="418"/>
    </location>
</feature>
<dbReference type="CDD" id="cd21075">
    <property type="entry name" value="DBD_XPA-like"/>
    <property type="match status" value="1"/>
</dbReference>
<feature type="region of interest" description="Disordered" evidence="1">
    <location>
        <begin position="337"/>
        <end position="356"/>
    </location>
</feature>
<evidence type="ECO:0008006" key="4">
    <source>
        <dbReference type="Google" id="ProtNLM"/>
    </source>
</evidence>
<reference evidence="2 3" key="1">
    <citation type="journal article" date="2024" name="bioRxiv">
        <title>Comparative genomics of Cryptococcus and Kwoniella reveals pathogenesis evolution and contrasting karyotype dynamics via intercentromeric recombination or chromosome fusion.</title>
        <authorList>
            <person name="Coelho M.A."/>
            <person name="David-Palma M."/>
            <person name="Shea T."/>
            <person name="Bowers K."/>
            <person name="McGinley-Smith S."/>
            <person name="Mohammad A.W."/>
            <person name="Gnirke A."/>
            <person name="Yurkov A.M."/>
            <person name="Nowrousian M."/>
            <person name="Sun S."/>
            <person name="Cuomo C.A."/>
            <person name="Heitman J."/>
        </authorList>
    </citation>
    <scope>NUCLEOTIDE SEQUENCE [LARGE SCALE GENOMIC DNA]</scope>
    <source>
        <strain evidence="2 3">CBS 13917</strain>
    </source>
</reference>
<feature type="compositionally biased region" description="Basic residues" evidence="1">
    <location>
        <begin position="106"/>
        <end position="130"/>
    </location>
</feature>
<feature type="compositionally biased region" description="Basic and acidic residues" evidence="1">
    <location>
        <begin position="338"/>
        <end position="354"/>
    </location>
</feature>
<keyword evidence="3" id="KW-1185">Reference proteome</keyword>
<dbReference type="KEGG" id="kne:92183709"/>
<sequence>MSIDPALLTHQLSPGDKILTTSPDIDMDGGSDSDLSELSELPEDADDEDQQAVQITAIDDVNSLIGEDGTRRTSARLKLAHKSYSVTTGSSSKHPVTDDDSDYVKPQRKKAKNTKRKIKSNTKTTSKQKKSKENQANSDAASDSEDEIRETTKKGRKPLVAKEAIWNDIPDWGDRTDCPLLNLPTEILDMCFGLDTGLGMRDHLALAGVSRFFRHQMTESVFQEIIHHLGNVTRRPGLITNHVLHIFSRQVPTWRKELKSKITYPNKPDHYIPRGPRTEWSEAQYIVYKEEQAIWREKVKRDRKEALIKENQRALEQKPRVAKIEVGGLSRKILARVKGREPGEPPAARNERGLPIESWTEDESVLRLDAPAISKSNDSPEESVSAEQVTNKKSKKRLSSEAWVVPDSESESEDDNFGLVKLDPETGEAVVHDYYPSKFRAQGANYIARQGINKTDAIREFKVTEAELLCLKHVLVPNFMNRKNPQVIFRRAAVEALAYRSHGGVLGHGRYMKLARAKSAKSAKTRQANIEKAKKNGTYVKKKVRCQVPPYLWNRREFHHEFYCDIDCECYPEWRTSASWWW</sequence>
<name>A0AAW0YU22_9TREE</name>
<evidence type="ECO:0000256" key="1">
    <source>
        <dbReference type="SAM" id="MobiDB-lite"/>
    </source>
</evidence>
<dbReference type="EMBL" id="JBCAWK010000013">
    <property type="protein sequence ID" value="KAK8844604.1"/>
    <property type="molecule type" value="Genomic_DNA"/>
</dbReference>
<evidence type="ECO:0000313" key="2">
    <source>
        <dbReference type="EMBL" id="KAK8844604.1"/>
    </source>
</evidence>
<feature type="compositionally biased region" description="Polar residues" evidence="1">
    <location>
        <begin position="84"/>
        <end position="94"/>
    </location>
</feature>
<comment type="caution">
    <text evidence="2">The sequence shown here is derived from an EMBL/GenBank/DDBJ whole genome shotgun (WGS) entry which is preliminary data.</text>
</comment>
<gene>
    <name evidence="2" type="ORF">IAR55_006451</name>
</gene>
<organism evidence="2 3">
    <name type="scientific">Kwoniella newhampshirensis</name>
    <dbReference type="NCBI Taxonomy" id="1651941"/>
    <lineage>
        <taxon>Eukaryota</taxon>
        <taxon>Fungi</taxon>
        <taxon>Dikarya</taxon>
        <taxon>Basidiomycota</taxon>
        <taxon>Agaricomycotina</taxon>
        <taxon>Tremellomycetes</taxon>
        <taxon>Tremellales</taxon>
        <taxon>Cryptococcaceae</taxon>
        <taxon>Kwoniella</taxon>
    </lineage>
</organism>
<dbReference type="Proteomes" id="UP001388673">
    <property type="component" value="Unassembled WGS sequence"/>
</dbReference>
<dbReference type="GeneID" id="92183709"/>
<feature type="region of interest" description="Disordered" evidence="1">
    <location>
        <begin position="83"/>
        <end position="155"/>
    </location>
</feature>
<feature type="region of interest" description="Disordered" evidence="1">
    <location>
        <begin position="1"/>
        <end position="49"/>
    </location>
</feature>
<feature type="compositionally biased region" description="Acidic residues" evidence="1">
    <location>
        <begin position="25"/>
        <end position="49"/>
    </location>
</feature>
<proteinExistence type="predicted"/>